<comment type="subcellular location">
    <subcellularLocation>
        <location evidence="1">Nucleus</location>
    </subcellularLocation>
</comment>
<evidence type="ECO:0000256" key="1">
    <source>
        <dbReference type="ARBA" id="ARBA00004123"/>
    </source>
</evidence>
<dbReference type="Proteomes" id="UP000037460">
    <property type="component" value="Unassembled WGS sequence"/>
</dbReference>
<name>A0A0M0JJL2_9EUKA</name>
<dbReference type="GO" id="GO:0003700">
    <property type="term" value="F:DNA-binding transcription factor activity"/>
    <property type="evidence" value="ECO:0007669"/>
    <property type="project" value="InterPro"/>
</dbReference>
<keyword evidence="3" id="KW-0238">DNA-binding</keyword>
<dbReference type="Gene3D" id="3.30.730.10">
    <property type="entry name" value="AP2/ERF domain"/>
    <property type="match status" value="2"/>
</dbReference>
<evidence type="ECO:0000259" key="6">
    <source>
        <dbReference type="PROSITE" id="PS51032"/>
    </source>
</evidence>
<dbReference type="GO" id="GO:0003677">
    <property type="term" value="F:DNA binding"/>
    <property type="evidence" value="ECO:0007669"/>
    <property type="project" value="UniProtKB-KW"/>
</dbReference>
<dbReference type="AlphaFoldDB" id="A0A0M0JJL2"/>
<comment type="caution">
    <text evidence="7">The sequence shown here is derived from an EMBL/GenBank/DDBJ whole genome shotgun (WGS) entry which is preliminary data.</text>
</comment>
<evidence type="ECO:0000256" key="4">
    <source>
        <dbReference type="ARBA" id="ARBA00023163"/>
    </source>
</evidence>
<dbReference type="InterPro" id="IPR036955">
    <property type="entry name" value="AP2/ERF_dom_sf"/>
</dbReference>
<evidence type="ECO:0000256" key="2">
    <source>
        <dbReference type="ARBA" id="ARBA00023015"/>
    </source>
</evidence>
<dbReference type="PANTHER" id="PTHR31677:SF196">
    <property type="entry name" value="ETHYLENE-RESPONSIVE TRANSCRIPTION FACTOR ERF109"/>
    <property type="match status" value="1"/>
</dbReference>
<evidence type="ECO:0000313" key="7">
    <source>
        <dbReference type="EMBL" id="KOO26675.1"/>
    </source>
</evidence>
<evidence type="ECO:0000256" key="3">
    <source>
        <dbReference type="ARBA" id="ARBA00023125"/>
    </source>
</evidence>
<evidence type="ECO:0000313" key="8">
    <source>
        <dbReference type="Proteomes" id="UP000037460"/>
    </source>
</evidence>
<reference evidence="8" key="1">
    <citation type="journal article" date="2015" name="PLoS Genet.">
        <title>Genome Sequence and Transcriptome Analyses of Chrysochromulina tobin: Metabolic Tools for Enhanced Algal Fitness in the Prominent Order Prymnesiales (Haptophyceae).</title>
        <authorList>
            <person name="Hovde B.T."/>
            <person name="Deodato C.R."/>
            <person name="Hunsperger H.M."/>
            <person name="Ryken S.A."/>
            <person name="Yost W."/>
            <person name="Jha R.K."/>
            <person name="Patterson J."/>
            <person name="Monnat R.J. Jr."/>
            <person name="Barlow S.B."/>
            <person name="Starkenburg S.R."/>
            <person name="Cattolico R.A."/>
        </authorList>
    </citation>
    <scope>NUCLEOTIDE SEQUENCE</scope>
    <source>
        <strain evidence="8">CCMP291</strain>
    </source>
</reference>
<dbReference type="PROSITE" id="PS51032">
    <property type="entry name" value="AP2_ERF"/>
    <property type="match status" value="1"/>
</dbReference>
<feature type="domain" description="AP2/ERF" evidence="6">
    <location>
        <begin position="117"/>
        <end position="174"/>
    </location>
</feature>
<organism evidence="7 8">
    <name type="scientific">Chrysochromulina tobinii</name>
    <dbReference type="NCBI Taxonomy" id="1460289"/>
    <lineage>
        <taxon>Eukaryota</taxon>
        <taxon>Haptista</taxon>
        <taxon>Haptophyta</taxon>
        <taxon>Prymnesiophyceae</taxon>
        <taxon>Prymnesiales</taxon>
        <taxon>Chrysochromulinaceae</taxon>
        <taxon>Chrysochromulina</taxon>
    </lineage>
</organism>
<dbReference type="InterPro" id="IPR001471">
    <property type="entry name" value="AP2/ERF_dom"/>
</dbReference>
<sequence length="174" mass="18707">MLPYKDRAAVARAAAAAEGLELVPSATGETGFRGVYKHFRKYASHIREKGQKRHLGIFETPEEAALCYARHIRADRAAREAAAVMGATSQPLTADEARAAAAAEGLELVPSATGETGFRGVNKNIYGQFDAKIKENGKNRHLGTFATPEEAALCYARHIRADRAAREAATVSNP</sequence>
<keyword evidence="2" id="KW-0805">Transcription regulation</keyword>
<dbReference type="SUPFAM" id="SSF54171">
    <property type="entry name" value="DNA-binding domain"/>
    <property type="match status" value="2"/>
</dbReference>
<keyword evidence="5" id="KW-0539">Nucleus</keyword>
<keyword evidence="4" id="KW-0804">Transcription</keyword>
<dbReference type="OrthoDB" id="1931494at2759"/>
<dbReference type="EMBL" id="JWZX01002819">
    <property type="protein sequence ID" value="KOO26675.1"/>
    <property type="molecule type" value="Genomic_DNA"/>
</dbReference>
<keyword evidence="8" id="KW-1185">Reference proteome</keyword>
<dbReference type="InterPro" id="IPR016177">
    <property type="entry name" value="DNA-bd_dom_sf"/>
</dbReference>
<proteinExistence type="predicted"/>
<evidence type="ECO:0000256" key="5">
    <source>
        <dbReference type="ARBA" id="ARBA00023242"/>
    </source>
</evidence>
<gene>
    <name evidence="7" type="ORF">Ctob_005839</name>
</gene>
<accession>A0A0M0JJL2</accession>
<protein>
    <recommendedName>
        <fullName evidence="6">AP2/ERF domain-containing protein</fullName>
    </recommendedName>
</protein>
<dbReference type="GO" id="GO:0005634">
    <property type="term" value="C:nucleus"/>
    <property type="evidence" value="ECO:0007669"/>
    <property type="project" value="UniProtKB-SubCell"/>
</dbReference>
<dbReference type="SMART" id="SM00380">
    <property type="entry name" value="AP2"/>
    <property type="match status" value="2"/>
</dbReference>
<dbReference type="PANTHER" id="PTHR31677">
    <property type="entry name" value="AP2 DOMAIN CLASS TRANSCRIPTION FACTOR"/>
    <property type="match status" value="1"/>
</dbReference>